<dbReference type="InterPro" id="IPR014016">
    <property type="entry name" value="UvrD-like_ATP-bd"/>
</dbReference>
<sequence length="409" mass="47386">MRSLAIKIIKLNPDIAKVFSISYSHVFIDEFQDTRSDQYELIKLLFLNNKTILVAVGDINQSIMLWADACPTVFRDFQNDFLAKNKFLLKNYRSSKEIQDVLSCFISFIDSSHEPNMVKNKPENCSIHVYDNEYKEADDLVHKLKELIASGVNEKDICVLTKQQSSLYTSVLRDKLTQTGINNLDMTDLQDFLKEPLGRIFSSLFSIYTDKSHSSYREFCDLYLEVNNVSSGDEQEADLIRKLSYHLSESKSTLSVDSNADSIVSSINKTLKFIQIGKVVSKWGQYKSKSFRDKVWSNLEYHLRYTIDTTNSLSEASKMFRAENCVQLMNIHKCKGLEYKVVVFLGIEDQAFWKYSPENFEDKCAIYVALSRAKNKIIITTAKNREFRLNGRYDNRTSEYVKVKEIYNF</sequence>
<evidence type="ECO:0000256" key="4">
    <source>
        <dbReference type="ARBA" id="ARBA00022840"/>
    </source>
</evidence>
<dbReference type="EC" id="5.6.2.4" evidence="7"/>
<organism evidence="12 13">
    <name type="scientific">Pectobacterium parmentieri</name>
    <dbReference type="NCBI Taxonomy" id="1905730"/>
    <lineage>
        <taxon>Bacteria</taxon>
        <taxon>Pseudomonadati</taxon>
        <taxon>Pseudomonadota</taxon>
        <taxon>Gammaproteobacteria</taxon>
        <taxon>Enterobacterales</taxon>
        <taxon>Pectobacteriaceae</taxon>
        <taxon>Pectobacterium</taxon>
    </lineage>
</organism>
<accession>A0A0H3I143</accession>
<reference evidence="12 13" key="1">
    <citation type="journal article" date="2012" name="J. Bacteriol.">
        <title>Genome sequence of Pectobacterium sp. strain SCC3193.</title>
        <authorList>
            <person name="Koskinen J.P."/>
            <person name="Laine P."/>
            <person name="Niemi O."/>
            <person name="Nykyri J."/>
            <person name="Harjunpaa H."/>
            <person name="Auvinen P."/>
            <person name="Paulin L."/>
            <person name="Pirhonen M."/>
            <person name="Palva T."/>
            <person name="Holm L."/>
        </authorList>
    </citation>
    <scope>NUCLEOTIDE SEQUENCE [LARGE SCALE GENOMIC DNA]</scope>
    <source>
        <strain evidence="12 13">SCC3193</strain>
    </source>
</reference>
<dbReference type="InterPro" id="IPR014017">
    <property type="entry name" value="DNA_helicase_UvrD-like_C"/>
</dbReference>
<dbReference type="SUPFAM" id="SSF52540">
    <property type="entry name" value="P-loop containing nucleoside triphosphate hydrolases"/>
    <property type="match status" value="1"/>
</dbReference>
<feature type="domain" description="UvrD-like helicase ATP-binding" evidence="11">
    <location>
        <begin position="1"/>
        <end position="95"/>
    </location>
</feature>
<proteinExistence type="predicted"/>
<dbReference type="GO" id="GO:0005524">
    <property type="term" value="F:ATP binding"/>
    <property type="evidence" value="ECO:0007669"/>
    <property type="project" value="UniProtKB-UniRule"/>
</dbReference>
<keyword evidence="3 10" id="KW-0347">Helicase</keyword>
<evidence type="ECO:0000313" key="13">
    <source>
        <dbReference type="Proteomes" id="UP000008044"/>
    </source>
</evidence>
<evidence type="ECO:0000256" key="8">
    <source>
        <dbReference type="ARBA" id="ARBA00034923"/>
    </source>
</evidence>
<dbReference type="GO" id="GO:0043138">
    <property type="term" value="F:3'-5' DNA helicase activity"/>
    <property type="evidence" value="ECO:0007669"/>
    <property type="project" value="UniProtKB-EC"/>
</dbReference>
<evidence type="ECO:0000256" key="10">
    <source>
        <dbReference type="PROSITE-ProRule" id="PRU00560"/>
    </source>
</evidence>
<keyword evidence="1 10" id="KW-0547">Nucleotide-binding</keyword>
<dbReference type="InterPro" id="IPR000212">
    <property type="entry name" value="DNA_helicase_UvrD/REP"/>
</dbReference>
<dbReference type="PANTHER" id="PTHR11070">
    <property type="entry name" value="UVRD / RECB / PCRA DNA HELICASE FAMILY MEMBER"/>
    <property type="match status" value="1"/>
</dbReference>
<dbReference type="HOGENOM" id="CLU_004585_6_4_6"/>
<comment type="caution">
    <text evidence="10">Lacks conserved residue(s) required for the propagation of feature annotation.</text>
</comment>
<keyword evidence="5" id="KW-0413">Isomerase</keyword>
<evidence type="ECO:0000313" key="12">
    <source>
        <dbReference type="EMBL" id="AFI89757.1"/>
    </source>
</evidence>
<dbReference type="KEGG" id="pec:W5S_1665"/>
<dbReference type="EMBL" id="CP003415">
    <property type="protein sequence ID" value="AFI89757.1"/>
    <property type="molecule type" value="Genomic_DNA"/>
</dbReference>
<dbReference type="PANTHER" id="PTHR11070:SF2">
    <property type="entry name" value="ATP-DEPENDENT DNA HELICASE SRS2"/>
    <property type="match status" value="1"/>
</dbReference>
<evidence type="ECO:0000256" key="2">
    <source>
        <dbReference type="ARBA" id="ARBA00022801"/>
    </source>
</evidence>
<dbReference type="STRING" id="1905730.W5S_1665"/>
<dbReference type="AlphaFoldDB" id="A0A0H3I143"/>
<evidence type="ECO:0000256" key="5">
    <source>
        <dbReference type="ARBA" id="ARBA00023235"/>
    </source>
</evidence>
<name>A0A0H3I143_PECPM</name>
<dbReference type="GO" id="GO:0016887">
    <property type="term" value="F:ATP hydrolysis activity"/>
    <property type="evidence" value="ECO:0007669"/>
    <property type="project" value="RHEA"/>
</dbReference>
<keyword evidence="4 10" id="KW-0067">ATP-binding</keyword>
<dbReference type="eggNOG" id="COG0210">
    <property type="taxonomic scope" value="Bacteria"/>
</dbReference>
<dbReference type="Proteomes" id="UP000008044">
    <property type="component" value="Chromosome"/>
</dbReference>
<dbReference type="Pfam" id="PF13361">
    <property type="entry name" value="UvrD_C"/>
    <property type="match status" value="2"/>
</dbReference>
<protein>
    <recommendedName>
        <fullName evidence="7">DNA 3'-5' helicase</fullName>
        <ecNumber evidence="7">5.6.2.4</ecNumber>
    </recommendedName>
    <alternativeName>
        <fullName evidence="8">DNA 3'-5' helicase II</fullName>
    </alternativeName>
</protein>
<evidence type="ECO:0000256" key="7">
    <source>
        <dbReference type="ARBA" id="ARBA00034808"/>
    </source>
</evidence>
<dbReference type="PATRIC" id="fig|1166016.3.peg.1674"/>
<comment type="catalytic activity">
    <reaction evidence="9">
        <text>ATP + H2O = ADP + phosphate + H(+)</text>
        <dbReference type="Rhea" id="RHEA:13065"/>
        <dbReference type="ChEBI" id="CHEBI:15377"/>
        <dbReference type="ChEBI" id="CHEBI:15378"/>
        <dbReference type="ChEBI" id="CHEBI:30616"/>
        <dbReference type="ChEBI" id="CHEBI:43474"/>
        <dbReference type="ChEBI" id="CHEBI:456216"/>
        <dbReference type="EC" id="5.6.2.4"/>
    </reaction>
</comment>
<dbReference type="GO" id="GO:0003677">
    <property type="term" value="F:DNA binding"/>
    <property type="evidence" value="ECO:0007669"/>
    <property type="project" value="InterPro"/>
</dbReference>
<evidence type="ECO:0000259" key="11">
    <source>
        <dbReference type="PROSITE" id="PS51198"/>
    </source>
</evidence>
<dbReference type="PROSITE" id="PS51198">
    <property type="entry name" value="UVRD_HELICASE_ATP_BIND"/>
    <property type="match status" value="1"/>
</dbReference>
<evidence type="ECO:0000256" key="9">
    <source>
        <dbReference type="ARBA" id="ARBA00048988"/>
    </source>
</evidence>
<gene>
    <name evidence="12" type="ordered locus">W5S_1665</name>
</gene>
<dbReference type="InterPro" id="IPR027417">
    <property type="entry name" value="P-loop_NTPase"/>
</dbReference>
<evidence type="ECO:0000256" key="6">
    <source>
        <dbReference type="ARBA" id="ARBA00034617"/>
    </source>
</evidence>
<dbReference type="Pfam" id="PF00580">
    <property type="entry name" value="UvrD-helicase"/>
    <property type="match status" value="1"/>
</dbReference>
<dbReference type="GO" id="GO:0000725">
    <property type="term" value="P:recombinational repair"/>
    <property type="evidence" value="ECO:0007669"/>
    <property type="project" value="TreeGrafter"/>
</dbReference>
<dbReference type="Gene3D" id="3.40.50.300">
    <property type="entry name" value="P-loop containing nucleotide triphosphate hydrolases"/>
    <property type="match status" value="3"/>
</dbReference>
<keyword evidence="2 10" id="KW-0378">Hydrolase</keyword>
<evidence type="ECO:0000256" key="3">
    <source>
        <dbReference type="ARBA" id="ARBA00022806"/>
    </source>
</evidence>
<evidence type="ECO:0000256" key="1">
    <source>
        <dbReference type="ARBA" id="ARBA00022741"/>
    </source>
</evidence>
<comment type="catalytic activity">
    <reaction evidence="6">
        <text>Couples ATP hydrolysis with the unwinding of duplex DNA by translocating in the 3'-5' direction.</text>
        <dbReference type="EC" id="5.6.2.4"/>
    </reaction>
</comment>